<gene>
    <name evidence="15" type="ORF">AMSG_03626</name>
</gene>
<dbReference type="AlphaFoldDB" id="A0A0L0D4A3"/>
<comment type="similarity">
    <text evidence="2">In the C-terminal section; belongs to the flavoprotein pyridine nucleotide cytochrome reductase family.</text>
</comment>
<evidence type="ECO:0000259" key="13">
    <source>
        <dbReference type="PROSITE" id="PS01033"/>
    </source>
</evidence>
<dbReference type="PROSITE" id="PS01033">
    <property type="entry name" value="GLOBIN"/>
    <property type="match status" value="1"/>
</dbReference>
<comment type="similarity">
    <text evidence="12">Belongs to the globin family.</text>
</comment>
<dbReference type="Proteomes" id="UP000054408">
    <property type="component" value="Unassembled WGS sequence"/>
</dbReference>
<dbReference type="GO" id="GO:0019825">
    <property type="term" value="F:oxygen binding"/>
    <property type="evidence" value="ECO:0007669"/>
    <property type="project" value="InterPro"/>
</dbReference>
<keyword evidence="9" id="KW-0520">NAD</keyword>
<dbReference type="SUPFAM" id="SSF63380">
    <property type="entry name" value="Riboflavin synthase domain-like"/>
    <property type="match status" value="1"/>
</dbReference>
<dbReference type="Gene3D" id="3.40.50.80">
    <property type="entry name" value="Nucleotide-binding domain of ferredoxin-NADP reductase (FNR) module"/>
    <property type="match status" value="1"/>
</dbReference>
<evidence type="ECO:0000256" key="1">
    <source>
        <dbReference type="ARBA" id="ARBA00001970"/>
    </source>
</evidence>
<dbReference type="PANTHER" id="PTHR43396">
    <property type="entry name" value="FLAVOHEMOPROTEIN"/>
    <property type="match status" value="1"/>
</dbReference>
<keyword evidence="8" id="KW-0408">Iron</keyword>
<keyword evidence="12" id="KW-0561">Oxygen transport</keyword>
<evidence type="ECO:0000256" key="12">
    <source>
        <dbReference type="RuleBase" id="RU000356"/>
    </source>
</evidence>
<evidence type="ECO:0000256" key="7">
    <source>
        <dbReference type="ARBA" id="ARBA00022857"/>
    </source>
</evidence>
<dbReference type="InterPro" id="IPR008333">
    <property type="entry name" value="Cbr1-like_FAD-bd_dom"/>
</dbReference>
<feature type="domain" description="FAD-binding FR-type" evidence="14">
    <location>
        <begin position="172"/>
        <end position="289"/>
    </location>
</feature>
<dbReference type="Gene3D" id="2.40.30.10">
    <property type="entry name" value="Translation factors"/>
    <property type="match status" value="1"/>
</dbReference>
<dbReference type="InterPro" id="IPR009050">
    <property type="entry name" value="Globin-like_sf"/>
</dbReference>
<comment type="catalytic activity">
    <reaction evidence="11">
        <text>2 nitric oxide + NADPH + 2 O2 = 2 nitrate + NADP(+) + H(+)</text>
        <dbReference type="Rhea" id="RHEA:19465"/>
        <dbReference type="ChEBI" id="CHEBI:15378"/>
        <dbReference type="ChEBI" id="CHEBI:15379"/>
        <dbReference type="ChEBI" id="CHEBI:16480"/>
        <dbReference type="ChEBI" id="CHEBI:17632"/>
        <dbReference type="ChEBI" id="CHEBI:57783"/>
        <dbReference type="ChEBI" id="CHEBI:58349"/>
        <dbReference type="EC" id="1.14.12.17"/>
    </reaction>
</comment>
<dbReference type="eggNOG" id="KOG3378">
    <property type="taxonomic scope" value="Eukaryota"/>
</dbReference>
<evidence type="ECO:0000256" key="10">
    <source>
        <dbReference type="ARBA" id="ARBA00048649"/>
    </source>
</evidence>
<dbReference type="Pfam" id="PF00970">
    <property type="entry name" value="FAD_binding_6"/>
    <property type="match status" value="1"/>
</dbReference>
<dbReference type="InterPro" id="IPR017938">
    <property type="entry name" value="Riboflavin_synthase-like_b-brl"/>
</dbReference>
<evidence type="ECO:0000256" key="9">
    <source>
        <dbReference type="ARBA" id="ARBA00023027"/>
    </source>
</evidence>
<dbReference type="GO" id="GO:0071500">
    <property type="term" value="P:cellular response to nitrosative stress"/>
    <property type="evidence" value="ECO:0007669"/>
    <property type="project" value="TreeGrafter"/>
</dbReference>
<dbReference type="Gene3D" id="1.10.490.10">
    <property type="entry name" value="Globins"/>
    <property type="match status" value="1"/>
</dbReference>
<dbReference type="EMBL" id="GL349445">
    <property type="protein sequence ID" value="KNC47197.1"/>
    <property type="molecule type" value="Genomic_DNA"/>
</dbReference>
<keyword evidence="6" id="KW-0479">Metal-binding</keyword>
<dbReference type="GO" id="GO:0071949">
    <property type="term" value="F:FAD binding"/>
    <property type="evidence" value="ECO:0007669"/>
    <property type="project" value="TreeGrafter"/>
</dbReference>
<dbReference type="SUPFAM" id="SSF46458">
    <property type="entry name" value="Globin-like"/>
    <property type="match status" value="1"/>
</dbReference>
<dbReference type="OrthoDB" id="436496at2759"/>
<evidence type="ECO:0000256" key="8">
    <source>
        <dbReference type="ARBA" id="ARBA00023004"/>
    </source>
</evidence>
<feature type="domain" description="Globin" evidence="13">
    <location>
        <begin position="18"/>
        <end position="158"/>
    </location>
</feature>
<evidence type="ECO:0000259" key="14">
    <source>
        <dbReference type="PROSITE" id="PS51384"/>
    </source>
</evidence>
<evidence type="ECO:0000256" key="4">
    <source>
        <dbReference type="ARBA" id="ARBA00022575"/>
    </source>
</evidence>
<keyword evidence="16" id="KW-1185">Reference proteome</keyword>
<evidence type="ECO:0000256" key="5">
    <source>
        <dbReference type="ARBA" id="ARBA00022617"/>
    </source>
</evidence>
<dbReference type="InterPro" id="IPR012292">
    <property type="entry name" value="Globin/Proto"/>
</dbReference>
<dbReference type="InterPro" id="IPR039261">
    <property type="entry name" value="FNR_nucleotide-bd"/>
</dbReference>
<dbReference type="RefSeq" id="XP_013759968.1">
    <property type="nucleotide sequence ID" value="XM_013904514.1"/>
</dbReference>
<keyword evidence="12" id="KW-0813">Transport</keyword>
<dbReference type="InterPro" id="IPR000971">
    <property type="entry name" value="Globin"/>
</dbReference>
<proteinExistence type="inferred from homology"/>
<evidence type="ECO:0000256" key="2">
    <source>
        <dbReference type="ARBA" id="ARBA00006401"/>
    </source>
</evidence>
<dbReference type="GeneID" id="25563212"/>
<evidence type="ECO:0000313" key="16">
    <source>
        <dbReference type="Proteomes" id="UP000054408"/>
    </source>
</evidence>
<evidence type="ECO:0000256" key="6">
    <source>
        <dbReference type="ARBA" id="ARBA00022723"/>
    </source>
</evidence>
<organism evidence="15 16">
    <name type="scientific">Thecamonas trahens ATCC 50062</name>
    <dbReference type="NCBI Taxonomy" id="461836"/>
    <lineage>
        <taxon>Eukaryota</taxon>
        <taxon>Apusozoa</taxon>
        <taxon>Apusomonadida</taxon>
        <taxon>Apusomonadidae</taxon>
        <taxon>Thecamonas</taxon>
    </lineage>
</organism>
<dbReference type="GO" id="GO:0008941">
    <property type="term" value="F:nitric oxide dioxygenase NAD(P)H activity"/>
    <property type="evidence" value="ECO:0007669"/>
    <property type="project" value="UniProtKB-EC"/>
</dbReference>
<dbReference type="GO" id="GO:0009636">
    <property type="term" value="P:response to toxic substance"/>
    <property type="evidence" value="ECO:0007669"/>
    <property type="project" value="UniProtKB-KW"/>
</dbReference>
<dbReference type="PROSITE" id="PS51384">
    <property type="entry name" value="FAD_FR"/>
    <property type="match status" value="1"/>
</dbReference>
<sequence>MSETTFSLEAALANPSGVVSPESAEVVKATVGVVVQHIDTIVAHFYDELFATVPDTHYLFNMSNQRDGSQRKSLVGALLAASPATLEEGKLEALMGHLETVFHKHVALGVRPDHYKIVHDHFLGAVAAVLGDAVTDAVAAAWSEVVVAVSHAFIRHEDRVRTAMADATSGWTEPEPLEVLAVETVSEDECCKTLRLRVKDESLRPVFSAGQYLTVLPPAQWPAHGPRHYTITTEPSAEQVAARELSITVKKLEGESAETPDGLFSSWLTSLEAGAEIRARAPMGGFGRPASLASNPVEVFIGAGIGVTPLLPMASQATAAGSKVIIFTSARTRKAAALEPALAGLAGATIVHRYTREGDARLTAADIVTKLGEEGVAVDAPGLCVYVCGPRSFMTTMLPGLAAAGVAKTAIRFEAFGPTGELAV</sequence>
<evidence type="ECO:0000256" key="3">
    <source>
        <dbReference type="ARBA" id="ARBA00012229"/>
    </source>
</evidence>
<dbReference type="STRING" id="461836.A0A0L0D4A3"/>
<evidence type="ECO:0000256" key="11">
    <source>
        <dbReference type="ARBA" id="ARBA00049433"/>
    </source>
</evidence>
<dbReference type="GO" id="GO:0046210">
    <property type="term" value="P:nitric oxide catabolic process"/>
    <property type="evidence" value="ECO:0007669"/>
    <property type="project" value="TreeGrafter"/>
</dbReference>
<keyword evidence="5 12" id="KW-0349">Heme</keyword>
<dbReference type="SUPFAM" id="SSF52343">
    <property type="entry name" value="Ferredoxin reductase-like, C-terminal NADP-linked domain"/>
    <property type="match status" value="1"/>
</dbReference>
<dbReference type="EC" id="1.14.12.17" evidence="3"/>
<dbReference type="GO" id="GO:0005344">
    <property type="term" value="F:oxygen carrier activity"/>
    <property type="evidence" value="ECO:0007669"/>
    <property type="project" value="UniProtKB-KW"/>
</dbReference>
<dbReference type="PANTHER" id="PTHR43396:SF3">
    <property type="entry name" value="FLAVOHEMOPROTEIN"/>
    <property type="match status" value="1"/>
</dbReference>
<accession>A0A0L0D4A3</accession>
<dbReference type="GO" id="GO:0020037">
    <property type="term" value="F:heme binding"/>
    <property type="evidence" value="ECO:0007669"/>
    <property type="project" value="InterPro"/>
</dbReference>
<name>A0A0L0D4A3_THETB</name>
<dbReference type="GO" id="GO:0046872">
    <property type="term" value="F:metal ion binding"/>
    <property type="evidence" value="ECO:0007669"/>
    <property type="project" value="UniProtKB-KW"/>
</dbReference>
<keyword evidence="4" id="KW-0216">Detoxification</keyword>
<evidence type="ECO:0000313" key="15">
    <source>
        <dbReference type="EMBL" id="KNC47197.1"/>
    </source>
</evidence>
<dbReference type="Pfam" id="PF00042">
    <property type="entry name" value="Globin"/>
    <property type="match status" value="1"/>
</dbReference>
<comment type="cofactor">
    <cofactor evidence="1">
        <name>heme b</name>
        <dbReference type="ChEBI" id="CHEBI:60344"/>
    </cofactor>
</comment>
<comment type="catalytic activity">
    <reaction evidence="10">
        <text>2 nitric oxide + NADH + 2 O2 = 2 nitrate + NAD(+) + H(+)</text>
        <dbReference type="Rhea" id="RHEA:19469"/>
        <dbReference type="ChEBI" id="CHEBI:15378"/>
        <dbReference type="ChEBI" id="CHEBI:15379"/>
        <dbReference type="ChEBI" id="CHEBI:16480"/>
        <dbReference type="ChEBI" id="CHEBI:17632"/>
        <dbReference type="ChEBI" id="CHEBI:57540"/>
        <dbReference type="ChEBI" id="CHEBI:57945"/>
        <dbReference type="EC" id="1.14.12.17"/>
    </reaction>
</comment>
<protein>
    <recommendedName>
        <fullName evidence="3">nitric oxide dioxygenase</fullName>
        <ecNumber evidence="3">1.14.12.17</ecNumber>
    </recommendedName>
</protein>
<dbReference type="OMA" id="ADIHYEV"/>
<keyword evidence="7" id="KW-0521">NADP</keyword>
<dbReference type="InterPro" id="IPR017927">
    <property type="entry name" value="FAD-bd_FR_type"/>
</dbReference>
<reference evidence="15 16" key="1">
    <citation type="submission" date="2010-05" db="EMBL/GenBank/DDBJ databases">
        <title>The Genome Sequence of Thecamonas trahens ATCC 50062.</title>
        <authorList>
            <consortium name="The Broad Institute Genome Sequencing Platform"/>
            <person name="Russ C."/>
            <person name="Cuomo C."/>
            <person name="Shea T."/>
            <person name="Young S.K."/>
            <person name="Zeng Q."/>
            <person name="Koehrsen M."/>
            <person name="Haas B."/>
            <person name="Borodovsky M."/>
            <person name="Guigo R."/>
            <person name="Alvarado L."/>
            <person name="Berlin A."/>
            <person name="Bochicchio J."/>
            <person name="Borenstein D."/>
            <person name="Chapman S."/>
            <person name="Chen Z."/>
            <person name="Freedman E."/>
            <person name="Gellesch M."/>
            <person name="Goldberg J."/>
            <person name="Griggs A."/>
            <person name="Gujja S."/>
            <person name="Heilman E."/>
            <person name="Heiman D."/>
            <person name="Hepburn T."/>
            <person name="Howarth C."/>
            <person name="Jen D."/>
            <person name="Larson L."/>
            <person name="Mehta T."/>
            <person name="Park D."/>
            <person name="Pearson M."/>
            <person name="Roberts A."/>
            <person name="Saif S."/>
            <person name="Shenoy N."/>
            <person name="Sisk P."/>
            <person name="Stolte C."/>
            <person name="Sykes S."/>
            <person name="Thomson T."/>
            <person name="Walk T."/>
            <person name="White J."/>
            <person name="Yandava C."/>
            <person name="Burger G."/>
            <person name="Gray M.W."/>
            <person name="Holland P.W.H."/>
            <person name="King N."/>
            <person name="Lang F.B.F."/>
            <person name="Roger A.J."/>
            <person name="Ruiz-Trillo I."/>
            <person name="Lander E."/>
            <person name="Nusbaum C."/>
        </authorList>
    </citation>
    <scope>NUCLEOTIDE SEQUENCE [LARGE SCALE GENOMIC DNA]</scope>
    <source>
        <strain evidence="15 16">ATCC 50062</strain>
    </source>
</reference>